<dbReference type="EMBL" id="CP003051">
    <property type="protein sequence ID" value="AGA90865.1"/>
    <property type="molecule type" value="Genomic_DNA"/>
</dbReference>
<dbReference type="AlphaFoldDB" id="L0GZR3"/>
<accession>L0GZR3</accession>
<reference evidence="2 3" key="1">
    <citation type="submission" date="2011-09" db="EMBL/GenBank/DDBJ databases">
        <title>Complete sequence of chromosome of Thioflavicoccus mobilis 8321.</title>
        <authorList>
            <consortium name="US DOE Joint Genome Institute"/>
            <person name="Lucas S."/>
            <person name="Han J."/>
            <person name="Lapidus A."/>
            <person name="Cheng J.-F."/>
            <person name="Goodwin L."/>
            <person name="Pitluck S."/>
            <person name="Peters L."/>
            <person name="Ovchinnikova G."/>
            <person name="Lu M."/>
            <person name="Detter J.C."/>
            <person name="Han C."/>
            <person name="Tapia R."/>
            <person name="Land M."/>
            <person name="Hauser L."/>
            <person name="Kyrpides N."/>
            <person name="Ivanova N."/>
            <person name="Pagani I."/>
            <person name="Vogl K."/>
            <person name="Liu Z."/>
            <person name="Imhoff J."/>
            <person name="Thiel V."/>
            <person name="Frigaard N.-U."/>
            <person name="Bryant D."/>
            <person name="Woyke T."/>
        </authorList>
    </citation>
    <scope>NUCLEOTIDE SEQUENCE [LARGE SCALE GENOMIC DNA]</scope>
    <source>
        <strain evidence="2 3">8321</strain>
    </source>
</reference>
<feature type="signal peptide" evidence="1">
    <location>
        <begin position="1"/>
        <end position="21"/>
    </location>
</feature>
<sequence length="151" mass="15781">MKGIFSGMMALAVALSASSVAAPASDHAEKGVNAFRVCYASSVPKGMTGAPELTIKVVVDNQPEKKATGKGMVSWGSVGPSFEPIDVEIEGPWYFMCTMESCAIRFDFSSAPGAKGLEGMLVAPNWGSPGKFKYQFEGGSGEVEQDAAVCN</sequence>
<dbReference type="RefSeq" id="WP_015281005.1">
    <property type="nucleotide sequence ID" value="NC_019940.1"/>
</dbReference>
<dbReference type="eggNOG" id="ENOG50342CW">
    <property type="taxonomic scope" value="Bacteria"/>
</dbReference>
<evidence type="ECO:0000313" key="2">
    <source>
        <dbReference type="EMBL" id="AGA90865.1"/>
    </source>
</evidence>
<feature type="chain" id="PRO_5003943172" evidence="1">
    <location>
        <begin position="22"/>
        <end position="151"/>
    </location>
</feature>
<organism evidence="2 3">
    <name type="scientific">Thioflavicoccus mobilis 8321</name>
    <dbReference type="NCBI Taxonomy" id="765912"/>
    <lineage>
        <taxon>Bacteria</taxon>
        <taxon>Pseudomonadati</taxon>
        <taxon>Pseudomonadota</taxon>
        <taxon>Gammaproteobacteria</taxon>
        <taxon>Chromatiales</taxon>
        <taxon>Chromatiaceae</taxon>
        <taxon>Thioflavicoccus</taxon>
    </lineage>
</organism>
<name>L0GZR3_9GAMM</name>
<keyword evidence="3" id="KW-1185">Reference proteome</keyword>
<evidence type="ECO:0000256" key="1">
    <source>
        <dbReference type="SAM" id="SignalP"/>
    </source>
</evidence>
<dbReference type="Proteomes" id="UP000010816">
    <property type="component" value="Chromosome"/>
</dbReference>
<keyword evidence="1" id="KW-0732">Signal</keyword>
<dbReference type="KEGG" id="tmb:Thimo_2114"/>
<dbReference type="OrthoDB" id="1491780at2"/>
<proteinExistence type="predicted"/>
<protein>
    <submittedName>
        <fullName evidence="2">Uncharacterized protein</fullName>
    </submittedName>
</protein>
<evidence type="ECO:0000313" key="3">
    <source>
        <dbReference type="Proteomes" id="UP000010816"/>
    </source>
</evidence>
<gene>
    <name evidence="2" type="ORF">Thimo_2114</name>
</gene>
<dbReference type="HOGENOM" id="CLU_1813510_0_0_6"/>